<feature type="transmembrane region" description="Helical" evidence="1">
    <location>
        <begin position="423"/>
        <end position="441"/>
    </location>
</feature>
<feature type="transmembrane region" description="Helical" evidence="1">
    <location>
        <begin position="303"/>
        <end position="321"/>
    </location>
</feature>
<feature type="transmembrane region" description="Helical" evidence="1">
    <location>
        <begin position="685"/>
        <end position="705"/>
    </location>
</feature>
<dbReference type="PANTHER" id="PTHR33406">
    <property type="entry name" value="MEMBRANE PROTEIN MJ1562-RELATED"/>
    <property type="match status" value="1"/>
</dbReference>
<dbReference type="AlphaFoldDB" id="A0A9X4PF51"/>
<dbReference type="Proteomes" id="UP001155500">
    <property type="component" value="Unassembled WGS sequence"/>
</dbReference>
<dbReference type="SUPFAM" id="SSF82866">
    <property type="entry name" value="Multidrug efflux transporter AcrB transmembrane domain"/>
    <property type="match status" value="2"/>
</dbReference>
<feature type="transmembrane region" description="Helical" evidence="1">
    <location>
        <begin position="9"/>
        <end position="27"/>
    </location>
</feature>
<feature type="transmembrane region" description="Helical" evidence="1">
    <location>
        <begin position="635"/>
        <end position="654"/>
    </location>
</feature>
<organism evidence="2 3">
    <name type="scientific">Volucribacter amazonae</name>
    <dbReference type="NCBI Taxonomy" id="256731"/>
    <lineage>
        <taxon>Bacteria</taxon>
        <taxon>Pseudomonadati</taxon>
        <taxon>Pseudomonadota</taxon>
        <taxon>Gammaproteobacteria</taxon>
        <taxon>Pasteurellales</taxon>
        <taxon>Pasteurellaceae</taxon>
        <taxon>Volucribacter</taxon>
    </lineage>
</organism>
<dbReference type="Gene3D" id="1.20.1640.10">
    <property type="entry name" value="Multidrug efflux transporter AcrB transmembrane domain"/>
    <property type="match status" value="2"/>
</dbReference>
<name>A0A9X4PF51_9PAST</name>
<evidence type="ECO:0000313" key="3">
    <source>
        <dbReference type="Proteomes" id="UP001155500"/>
    </source>
</evidence>
<gene>
    <name evidence="2" type="ORF">A6A20_11675</name>
</gene>
<dbReference type="PANTHER" id="PTHR33406:SF13">
    <property type="entry name" value="MEMBRANE PROTEIN YDFJ"/>
    <property type="match status" value="1"/>
</dbReference>
<keyword evidence="3" id="KW-1185">Reference proteome</keyword>
<feature type="transmembrane region" description="Helical" evidence="1">
    <location>
        <begin position="717"/>
        <end position="734"/>
    </location>
</feature>
<feature type="transmembrane region" description="Helical" evidence="1">
    <location>
        <begin position="661"/>
        <end position="679"/>
    </location>
</feature>
<keyword evidence="1" id="KW-0812">Transmembrane</keyword>
<protein>
    <recommendedName>
        <fullName evidence="4">Exporter</fullName>
    </recommendedName>
</protein>
<dbReference type="GO" id="GO:0005886">
    <property type="term" value="C:plasma membrane"/>
    <property type="evidence" value="ECO:0007669"/>
    <property type="project" value="TreeGrafter"/>
</dbReference>
<evidence type="ECO:0000313" key="2">
    <source>
        <dbReference type="EMBL" id="MDG6896256.1"/>
    </source>
</evidence>
<proteinExistence type="predicted"/>
<feature type="transmembrane region" description="Helical" evidence="1">
    <location>
        <begin position="740"/>
        <end position="763"/>
    </location>
</feature>
<feature type="transmembrane region" description="Helical" evidence="1">
    <location>
        <begin position="342"/>
        <end position="360"/>
    </location>
</feature>
<accession>A0A9X4PF51</accession>
<dbReference type="EMBL" id="LWID01000001">
    <property type="protein sequence ID" value="MDG6896256.1"/>
    <property type="molecule type" value="Genomic_DNA"/>
</dbReference>
<evidence type="ECO:0000256" key="1">
    <source>
        <dbReference type="SAM" id="Phobius"/>
    </source>
</evidence>
<feature type="transmembrane region" description="Helical" evidence="1">
    <location>
        <begin position="254"/>
        <end position="271"/>
    </location>
</feature>
<sequence length="766" mass="86656">MSKRTALRCLYPVFLLINLGLLALFIYQGNWLQTDLQAVLPQDRTWSKIQQLADKQQETQLNRQVIALIGGISDEQQVLHLTEQISQQWQQSGLFSQVNGIYQPHIEQLQQQAKELAIATLPEQIRQQLQNDPAQYFNEYAQRLANPFAGYSLLPLSQDWLGFSQFVLQQSQGQSPIQWNPTSGLLYVMQENKLWGLLRAELTNSNSINPPIELLSLIQSSEHLAQQQQAQLLATGAMLFSAQAKLQAEQESQWLSLLGISLTLFLLLGVFRHWRVLWLFLPIFAGLLTGTVCTIILFGQIHLLTLVIGTSLIGLLLDYPVHWLASALGNRHWQAYQAMKNLRFTFMLSLFVTLLGYITLGLTHLPILQQTALFSSVALVIAILTSLWRLPAHFRHYSAPDKPLLFFPTKQVRWFLSLFFSRRFYPVKMLVITIFVLGGLSQTQWQDNIRQWVNLSPQLVAQAQQIRQLTEINLSQQYLLLIAENDQQLLAKDALLTKQLTQLQQQGKLKHFQSLSQWFISESEQQAVIHQLQQLTPKDYQILSVLNIPLDAISQSIQQLTQQPTISLSSALATDFGQAWQHLYLGEIAPHQVAAIIKIENSQDLAYLANQQDIFWQDKANHISEIFQLTRNQAAWLKIISLALASLLLGYLFGIKQTIKMLSVPIFAIIGTIATLGWLHLPVSLFAMFGLLLVSAITLDYTVYLQTAKEPLFNKKIAVTLAATTTFISFALLATSSTPVVASFGLTVSLGIIFGIILTFILWQKK</sequence>
<dbReference type="RefSeq" id="WP_279573604.1">
    <property type="nucleotide sequence ID" value="NZ_LWID01000001.1"/>
</dbReference>
<feature type="transmembrane region" description="Helical" evidence="1">
    <location>
        <begin position="372"/>
        <end position="390"/>
    </location>
</feature>
<evidence type="ECO:0008006" key="4">
    <source>
        <dbReference type="Google" id="ProtNLM"/>
    </source>
</evidence>
<keyword evidence="1" id="KW-1133">Transmembrane helix</keyword>
<reference evidence="2" key="1">
    <citation type="submission" date="2016-03" db="EMBL/GenBank/DDBJ databases">
        <title>Co-evolution between Pasteurellaceae and their hosts.</title>
        <authorList>
            <person name="Hansen M.J."/>
            <person name="Bojesen A.M."/>
            <person name="Planet P."/>
        </authorList>
    </citation>
    <scope>NUCLEOTIDE SEQUENCE</scope>
    <source>
        <strain evidence="2">146/S8/89</strain>
    </source>
</reference>
<dbReference type="InterPro" id="IPR050545">
    <property type="entry name" value="Mycobact_MmpL"/>
</dbReference>
<keyword evidence="1" id="KW-0472">Membrane</keyword>
<feature type="transmembrane region" description="Helical" evidence="1">
    <location>
        <begin position="278"/>
        <end position="297"/>
    </location>
</feature>
<comment type="caution">
    <text evidence="2">The sequence shown here is derived from an EMBL/GenBank/DDBJ whole genome shotgun (WGS) entry which is preliminary data.</text>
</comment>